<dbReference type="InterPro" id="IPR000944">
    <property type="entry name" value="Tscrpt_reg_Rrf2"/>
</dbReference>
<dbReference type="Pfam" id="PF02082">
    <property type="entry name" value="Rrf2"/>
    <property type="match status" value="1"/>
</dbReference>
<dbReference type="PROSITE" id="PS01332">
    <property type="entry name" value="HTH_RRF2_1"/>
    <property type="match status" value="1"/>
</dbReference>
<gene>
    <name evidence="3" type="ORF">H9867_02400</name>
</gene>
<keyword evidence="1" id="KW-0238">DNA-binding</keyword>
<organism evidence="3 4">
    <name type="scientific">Candidatus Corynebacterium gallistercoris</name>
    <dbReference type="NCBI Taxonomy" id="2838530"/>
    <lineage>
        <taxon>Bacteria</taxon>
        <taxon>Bacillati</taxon>
        <taxon>Actinomycetota</taxon>
        <taxon>Actinomycetes</taxon>
        <taxon>Mycobacteriales</taxon>
        <taxon>Corynebacteriaceae</taxon>
        <taxon>Corynebacterium</taxon>
    </lineage>
</organism>
<dbReference type="PANTHER" id="PTHR33221:SF4">
    <property type="entry name" value="HTH-TYPE TRANSCRIPTIONAL REPRESSOR NSRR"/>
    <property type="match status" value="1"/>
</dbReference>
<dbReference type="PANTHER" id="PTHR33221">
    <property type="entry name" value="WINGED HELIX-TURN-HELIX TRANSCRIPTIONAL REGULATOR, RRF2 FAMILY"/>
    <property type="match status" value="1"/>
</dbReference>
<reference evidence="3" key="2">
    <citation type="submission" date="2021-04" db="EMBL/GenBank/DDBJ databases">
        <authorList>
            <person name="Gilroy R."/>
        </authorList>
    </citation>
    <scope>NUCLEOTIDE SEQUENCE</scope>
    <source>
        <strain evidence="3">4376</strain>
    </source>
</reference>
<dbReference type="Gene3D" id="1.10.10.10">
    <property type="entry name" value="Winged helix-like DNA-binding domain superfamily/Winged helix DNA-binding domain"/>
    <property type="match status" value="1"/>
</dbReference>
<dbReference type="Proteomes" id="UP000824189">
    <property type="component" value="Unassembled WGS sequence"/>
</dbReference>
<evidence type="ECO:0000313" key="3">
    <source>
        <dbReference type="EMBL" id="HIW95329.1"/>
    </source>
</evidence>
<comment type="cofactor">
    <cofactor evidence="2">
        <name>[2Fe-2S] cluster</name>
        <dbReference type="ChEBI" id="CHEBI:190135"/>
    </cofactor>
</comment>
<dbReference type="AlphaFoldDB" id="A0A9D1RW88"/>
<sequence length="144" mass="15148">MQLTRFTDLGLQVVMQMASQAAEAANSPDTPLPRTTTSSVSEAIGASQTHVAKVVARLAEIGVIRSTRGRTGGILLTPEALDFSLGTLIRELEEDEDILESLSTGGKGCPFGPGSPISRALIGAQDAFYAVLDSHRVGDMLPPR</sequence>
<evidence type="ECO:0000313" key="4">
    <source>
        <dbReference type="Proteomes" id="UP000824189"/>
    </source>
</evidence>
<dbReference type="InterPro" id="IPR036390">
    <property type="entry name" value="WH_DNA-bd_sf"/>
</dbReference>
<comment type="caution">
    <text evidence="3">The sequence shown here is derived from an EMBL/GenBank/DDBJ whole genome shotgun (WGS) entry which is preliminary data.</text>
</comment>
<accession>A0A9D1RW88</accession>
<reference evidence="3" key="1">
    <citation type="journal article" date="2021" name="PeerJ">
        <title>Extensive microbial diversity within the chicken gut microbiome revealed by metagenomics and culture.</title>
        <authorList>
            <person name="Gilroy R."/>
            <person name="Ravi A."/>
            <person name="Getino M."/>
            <person name="Pursley I."/>
            <person name="Horton D.L."/>
            <person name="Alikhan N.F."/>
            <person name="Baker D."/>
            <person name="Gharbi K."/>
            <person name="Hall N."/>
            <person name="Watson M."/>
            <person name="Adriaenssens E.M."/>
            <person name="Foster-Nyarko E."/>
            <person name="Jarju S."/>
            <person name="Secka A."/>
            <person name="Antonio M."/>
            <person name="Oren A."/>
            <person name="Chaudhuri R.R."/>
            <person name="La Ragione R."/>
            <person name="Hildebrand F."/>
            <person name="Pallen M.J."/>
        </authorList>
    </citation>
    <scope>NUCLEOTIDE SEQUENCE</scope>
    <source>
        <strain evidence="3">4376</strain>
    </source>
</reference>
<evidence type="ECO:0000256" key="1">
    <source>
        <dbReference type="ARBA" id="ARBA00023125"/>
    </source>
</evidence>
<name>A0A9D1RW88_9CORY</name>
<proteinExistence type="predicted"/>
<dbReference type="GO" id="GO:0003677">
    <property type="term" value="F:DNA binding"/>
    <property type="evidence" value="ECO:0007669"/>
    <property type="project" value="UniProtKB-KW"/>
</dbReference>
<dbReference type="InterPro" id="IPR036388">
    <property type="entry name" value="WH-like_DNA-bd_sf"/>
</dbReference>
<dbReference type="GO" id="GO:0005829">
    <property type="term" value="C:cytosol"/>
    <property type="evidence" value="ECO:0007669"/>
    <property type="project" value="TreeGrafter"/>
</dbReference>
<dbReference type="PROSITE" id="PS51197">
    <property type="entry name" value="HTH_RRF2_2"/>
    <property type="match status" value="1"/>
</dbReference>
<dbReference type="InterPro" id="IPR030489">
    <property type="entry name" value="TR_Rrf2-type_CS"/>
</dbReference>
<dbReference type="SUPFAM" id="SSF46785">
    <property type="entry name" value="Winged helix' DNA-binding domain"/>
    <property type="match status" value="1"/>
</dbReference>
<protein>
    <submittedName>
        <fullName evidence="3">Rrf2 family transcriptional regulator</fullName>
    </submittedName>
</protein>
<dbReference type="EMBL" id="DXFZ01000031">
    <property type="protein sequence ID" value="HIW95329.1"/>
    <property type="molecule type" value="Genomic_DNA"/>
</dbReference>
<evidence type="ECO:0000256" key="2">
    <source>
        <dbReference type="ARBA" id="ARBA00034078"/>
    </source>
</evidence>
<dbReference type="GO" id="GO:0003700">
    <property type="term" value="F:DNA-binding transcription factor activity"/>
    <property type="evidence" value="ECO:0007669"/>
    <property type="project" value="TreeGrafter"/>
</dbReference>